<dbReference type="GO" id="GO:0006355">
    <property type="term" value="P:regulation of DNA-templated transcription"/>
    <property type="evidence" value="ECO:0007669"/>
    <property type="project" value="InterPro"/>
</dbReference>
<dbReference type="GO" id="GO:0005634">
    <property type="term" value="C:nucleus"/>
    <property type="evidence" value="ECO:0007669"/>
    <property type="project" value="UniProtKB-SubCell"/>
</dbReference>
<evidence type="ECO:0000256" key="1">
    <source>
        <dbReference type="ARBA" id="ARBA00023242"/>
    </source>
</evidence>
<dbReference type="Proteomes" id="UP000282582">
    <property type="component" value="Unassembled WGS sequence"/>
</dbReference>
<dbReference type="InterPro" id="IPR005033">
    <property type="entry name" value="YEATS"/>
</dbReference>
<evidence type="ECO:0000256" key="3">
    <source>
        <dbReference type="SAM" id="MobiDB-lite"/>
    </source>
</evidence>
<dbReference type="Pfam" id="PF03366">
    <property type="entry name" value="YEATS"/>
    <property type="match status" value="1"/>
</dbReference>
<dbReference type="PIRSF" id="PIRSF016551">
    <property type="entry name" value="SAS5/TFIID_14"/>
    <property type="match status" value="1"/>
</dbReference>
<dbReference type="OrthoDB" id="1741717at2759"/>
<feature type="region of interest" description="Disordered" evidence="3">
    <location>
        <begin position="137"/>
        <end position="163"/>
    </location>
</feature>
<feature type="domain" description="YEATS" evidence="4">
    <location>
        <begin position="1"/>
        <end position="137"/>
    </location>
</feature>
<reference evidence="7 8" key="1">
    <citation type="journal article" date="2018" name="BMC Genomics">
        <title>Genomic evidence for intraspecific hybridization in a clonal and extremely halotolerant yeast.</title>
        <authorList>
            <person name="Gostincar C."/>
            <person name="Stajich J.E."/>
            <person name="Zupancic J."/>
            <person name="Zalar P."/>
            <person name="Gunde-Cimerman N."/>
        </authorList>
    </citation>
    <scope>NUCLEOTIDE SEQUENCE [LARGE SCALE GENOMIC DNA]</scope>
    <source>
        <strain evidence="6 8">EXF-6654</strain>
        <strain evidence="5 7">EXF-6656</strain>
    </source>
</reference>
<dbReference type="EMBL" id="QWIK01000153">
    <property type="protein sequence ID" value="RMY11932.1"/>
    <property type="molecule type" value="Genomic_DNA"/>
</dbReference>
<dbReference type="InterPro" id="IPR038704">
    <property type="entry name" value="YEAST_sf"/>
</dbReference>
<dbReference type="InterPro" id="IPR016665">
    <property type="entry name" value="Sas5/TAF14"/>
</dbReference>
<dbReference type="PANTHER" id="PTHR23195">
    <property type="entry name" value="YEATS DOMAIN"/>
    <property type="match status" value="1"/>
</dbReference>
<proteinExistence type="predicted"/>
<comment type="subcellular location">
    <subcellularLocation>
        <location evidence="2">Nucleus</location>
    </subcellularLocation>
</comment>
<dbReference type="InterPro" id="IPR055129">
    <property type="entry name" value="YEATS_dom"/>
</dbReference>
<evidence type="ECO:0000256" key="2">
    <source>
        <dbReference type="PROSITE-ProRule" id="PRU00376"/>
    </source>
</evidence>
<comment type="caution">
    <text evidence="6">The sequence shown here is derived from an EMBL/GenBank/DDBJ whole genome shotgun (WGS) entry which is preliminary data.</text>
</comment>
<sequence>MPDIKRTVKLVTTQHVMPEEPYMEGGIPTRQWTVAIYLVGPDGDNLDARCYEKATYHLHESFGPRQKQIIKSPPFLIKEKGWGEFDMTIILTPVGAPKGGDQTIQHDLNFQQEQYESTHSVTFRNPKDQLLQVLKESAPANEAVNGATSASKPEKKRQKTNKNVDMEKLAEALPQLAEDDLLQVVQMVHDNKTEDTYTKNDVESESFPSHICHDIHRGQEGNLSLLCLSMMRLTIKSDLDGEFHVDLYTLPDQLIKMLWDFCEKKVDMNSLA</sequence>
<evidence type="ECO:0000313" key="5">
    <source>
        <dbReference type="EMBL" id="RMX88935.1"/>
    </source>
</evidence>
<keyword evidence="1 2" id="KW-0539">Nucleus</keyword>
<dbReference type="CDD" id="cd16905">
    <property type="entry name" value="YEATS_Taf14_like"/>
    <property type="match status" value="1"/>
</dbReference>
<evidence type="ECO:0000313" key="6">
    <source>
        <dbReference type="EMBL" id="RMY11932.1"/>
    </source>
</evidence>
<gene>
    <name evidence="6" type="ORF">D0868_02857</name>
    <name evidence="5" type="ORF">D0869_01252</name>
</gene>
<dbReference type="PROSITE" id="PS51037">
    <property type="entry name" value="YEATS"/>
    <property type="match status" value="1"/>
</dbReference>
<organism evidence="6 8">
    <name type="scientific">Hortaea werneckii</name>
    <name type="common">Black yeast</name>
    <name type="synonym">Cladosporium werneckii</name>
    <dbReference type="NCBI Taxonomy" id="91943"/>
    <lineage>
        <taxon>Eukaryota</taxon>
        <taxon>Fungi</taxon>
        <taxon>Dikarya</taxon>
        <taxon>Ascomycota</taxon>
        <taxon>Pezizomycotina</taxon>
        <taxon>Dothideomycetes</taxon>
        <taxon>Dothideomycetidae</taxon>
        <taxon>Mycosphaerellales</taxon>
        <taxon>Teratosphaeriaceae</taxon>
        <taxon>Hortaea</taxon>
    </lineage>
</organism>
<name>A0A3M6ZA27_HORWE</name>
<evidence type="ECO:0000313" key="8">
    <source>
        <dbReference type="Proteomes" id="UP000282582"/>
    </source>
</evidence>
<dbReference type="EMBL" id="QWIJ01000048">
    <property type="protein sequence ID" value="RMX88935.1"/>
    <property type="molecule type" value="Genomic_DNA"/>
</dbReference>
<evidence type="ECO:0000313" key="7">
    <source>
        <dbReference type="Proteomes" id="UP000281245"/>
    </source>
</evidence>
<dbReference type="Proteomes" id="UP000281245">
    <property type="component" value="Unassembled WGS sequence"/>
</dbReference>
<protein>
    <recommendedName>
        <fullName evidence="4">YEATS domain-containing protein</fullName>
    </recommendedName>
</protein>
<dbReference type="AlphaFoldDB" id="A0A3M6ZA27"/>
<evidence type="ECO:0000259" key="4">
    <source>
        <dbReference type="PROSITE" id="PS51037"/>
    </source>
</evidence>
<dbReference type="Gene3D" id="2.60.40.1970">
    <property type="entry name" value="YEATS domain"/>
    <property type="match status" value="1"/>
</dbReference>
<dbReference type="GO" id="GO:0000785">
    <property type="term" value="C:chromatin"/>
    <property type="evidence" value="ECO:0007669"/>
    <property type="project" value="UniProtKB-ARBA"/>
</dbReference>
<accession>A0A3M6ZA27</accession>